<evidence type="ECO:0000256" key="2">
    <source>
        <dbReference type="HAMAP-Rule" id="MF_02087"/>
    </source>
</evidence>
<proteinExistence type="inferred from homology"/>
<keyword evidence="6" id="KW-1185">Reference proteome</keyword>
<evidence type="ECO:0000313" key="6">
    <source>
        <dbReference type="Proteomes" id="UP001163115"/>
    </source>
</evidence>
<dbReference type="PANTHER" id="PTHR10146:SF14">
    <property type="entry name" value="PYRIDOXAL PHOSPHATE HOMEOSTASIS PROTEIN"/>
    <property type="match status" value="1"/>
</dbReference>
<sequence>MILENLEEVNKRILCACEKAGRDPKEVTLIAVSKTKPASMIEEAYGAGVRDFGENKVQELCEKYKELPQDIKWHMIGHLQRNKVKQIIGKTVLIHSVDSLRLAEQIEEEAGKQDLIIDILLEINVAEEDSKFGFKLEEAESAILKIATFPHVRIKGLMTIAPFVEKSEENRSVFKKLRQFYVDMQSKNIDNVNMSLLSMGMTGDYEVAIEEGATLVRVGTGIFGTRYKIGENEV</sequence>
<protein>
    <recommendedName>
        <fullName evidence="2">Pyridoxal phosphate homeostasis protein</fullName>
        <shortName evidence="2">PLP homeostasis protein</shortName>
    </recommendedName>
</protein>
<dbReference type="PIRSF" id="PIRSF004848">
    <property type="entry name" value="YBL036c_PLPDEIII"/>
    <property type="match status" value="1"/>
</dbReference>
<dbReference type="CDD" id="cd00635">
    <property type="entry name" value="PLPDE_III_YBL036c_like"/>
    <property type="match status" value="1"/>
</dbReference>
<dbReference type="SUPFAM" id="SSF51419">
    <property type="entry name" value="PLP-binding barrel"/>
    <property type="match status" value="1"/>
</dbReference>
<comment type="function">
    <text evidence="2">Pyridoxal 5'-phosphate (PLP)-binding protein, which is involved in PLP homeostasis.</text>
</comment>
<reference evidence="5" key="1">
    <citation type="submission" date="2022-11" db="EMBL/GenBank/DDBJ databases">
        <title>Lacrimispora xylanolytica sy1, complete genome.</title>
        <authorList>
            <person name="Choi S."/>
        </authorList>
    </citation>
    <scope>NUCLEOTIDE SEQUENCE</scope>
    <source>
        <strain evidence="5">Sy1</strain>
    </source>
</reference>
<dbReference type="Gene3D" id="3.20.20.10">
    <property type="entry name" value="Alanine racemase"/>
    <property type="match status" value="1"/>
</dbReference>
<dbReference type="NCBIfam" id="TIGR00044">
    <property type="entry name" value="YggS family pyridoxal phosphate-dependent enzyme"/>
    <property type="match status" value="1"/>
</dbReference>
<accession>A0ABY7A6T6</accession>
<dbReference type="InterPro" id="IPR011078">
    <property type="entry name" value="PyrdxlP_homeostasis"/>
</dbReference>
<name>A0ABY7A6T6_9FIRM</name>
<dbReference type="EMBL" id="CP113524">
    <property type="protein sequence ID" value="WAJ22060.1"/>
    <property type="molecule type" value="Genomic_DNA"/>
</dbReference>
<dbReference type="InterPro" id="IPR029066">
    <property type="entry name" value="PLP-binding_barrel"/>
</dbReference>
<organism evidence="5 6">
    <name type="scientific">Lacrimispora xylanolytica</name>
    <dbReference type="NCBI Taxonomy" id="29375"/>
    <lineage>
        <taxon>Bacteria</taxon>
        <taxon>Bacillati</taxon>
        <taxon>Bacillota</taxon>
        <taxon>Clostridia</taxon>
        <taxon>Lachnospirales</taxon>
        <taxon>Lachnospiraceae</taxon>
        <taxon>Lacrimispora</taxon>
    </lineage>
</organism>
<dbReference type="Proteomes" id="UP001163115">
    <property type="component" value="Chromosome"/>
</dbReference>
<comment type="similarity">
    <text evidence="2 3">Belongs to the pyridoxal phosphate-binding protein YggS/PROSC family.</text>
</comment>
<dbReference type="HAMAP" id="MF_02087">
    <property type="entry name" value="PLP_homeostasis"/>
    <property type="match status" value="1"/>
</dbReference>
<feature type="modified residue" description="N6-(pyridoxal phosphate)lysine" evidence="2">
    <location>
        <position position="34"/>
    </location>
</feature>
<dbReference type="RefSeq" id="WP_268114095.1">
    <property type="nucleotide sequence ID" value="NZ_CP113524.1"/>
</dbReference>
<evidence type="ECO:0000259" key="4">
    <source>
        <dbReference type="Pfam" id="PF01168"/>
    </source>
</evidence>
<dbReference type="Pfam" id="PF01168">
    <property type="entry name" value="Ala_racemase_N"/>
    <property type="match status" value="1"/>
</dbReference>
<evidence type="ECO:0000313" key="5">
    <source>
        <dbReference type="EMBL" id="WAJ22060.1"/>
    </source>
</evidence>
<keyword evidence="1 2" id="KW-0663">Pyridoxal phosphate</keyword>
<dbReference type="InterPro" id="IPR001608">
    <property type="entry name" value="Ala_racemase_N"/>
</dbReference>
<dbReference type="PANTHER" id="PTHR10146">
    <property type="entry name" value="PROLINE SYNTHETASE CO-TRANSCRIBED BACTERIAL HOMOLOG PROTEIN"/>
    <property type="match status" value="1"/>
</dbReference>
<evidence type="ECO:0000256" key="1">
    <source>
        <dbReference type="ARBA" id="ARBA00022898"/>
    </source>
</evidence>
<gene>
    <name evidence="5" type="ORF">OW255_10740</name>
</gene>
<feature type="domain" description="Alanine racemase N-terminal" evidence="4">
    <location>
        <begin position="26"/>
        <end position="226"/>
    </location>
</feature>
<evidence type="ECO:0000256" key="3">
    <source>
        <dbReference type="RuleBase" id="RU004514"/>
    </source>
</evidence>
<dbReference type="PROSITE" id="PS01211">
    <property type="entry name" value="UPF0001"/>
    <property type="match status" value="1"/>
</dbReference>